<dbReference type="Proteomes" id="UP001497497">
    <property type="component" value="Unassembled WGS sequence"/>
</dbReference>
<organism evidence="2 3">
    <name type="scientific">Lymnaea stagnalis</name>
    <name type="common">Great pond snail</name>
    <name type="synonym">Helix stagnalis</name>
    <dbReference type="NCBI Taxonomy" id="6523"/>
    <lineage>
        <taxon>Eukaryota</taxon>
        <taxon>Metazoa</taxon>
        <taxon>Spiralia</taxon>
        <taxon>Lophotrochozoa</taxon>
        <taxon>Mollusca</taxon>
        <taxon>Gastropoda</taxon>
        <taxon>Heterobranchia</taxon>
        <taxon>Euthyneura</taxon>
        <taxon>Panpulmonata</taxon>
        <taxon>Hygrophila</taxon>
        <taxon>Lymnaeoidea</taxon>
        <taxon>Lymnaeidae</taxon>
        <taxon>Lymnaea</taxon>
    </lineage>
</organism>
<dbReference type="InterPro" id="IPR005025">
    <property type="entry name" value="FMN_Rdtase-like_dom"/>
</dbReference>
<name>A0AAV2I110_LYMST</name>
<dbReference type="PANTHER" id="PTHR30543:SF21">
    <property type="entry name" value="NAD(P)H-DEPENDENT FMN REDUCTASE LOT6"/>
    <property type="match status" value="1"/>
</dbReference>
<evidence type="ECO:0000313" key="3">
    <source>
        <dbReference type="Proteomes" id="UP001497497"/>
    </source>
</evidence>
<gene>
    <name evidence="2" type="ORF">GSLYS_00013890001</name>
</gene>
<evidence type="ECO:0000259" key="1">
    <source>
        <dbReference type="Pfam" id="PF03358"/>
    </source>
</evidence>
<dbReference type="Gene3D" id="3.40.50.360">
    <property type="match status" value="1"/>
</dbReference>
<dbReference type="GO" id="GO:0005829">
    <property type="term" value="C:cytosol"/>
    <property type="evidence" value="ECO:0007669"/>
    <property type="project" value="TreeGrafter"/>
</dbReference>
<dbReference type="PANTHER" id="PTHR30543">
    <property type="entry name" value="CHROMATE REDUCTASE"/>
    <property type="match status" value="1"/>
</dbReference>
<evidence type="ECO:0000313" key="2">
    <source>
        <dbReference type="EMBL" id="CAL1540168.1"/>
    </source>
</evidence>
<feature type="domain" description="NADPH-dependent FMN reductase-like" evidence="1">
    <location>
        <begin position="20"/>
        <end position="168"/>
    </location>
</feature>
<dbReference type="GO" id="GO:0016491">
    <property type="term" value="F:oxidoreductase activity"/>
    <property type="evidence" value="ECO:0007669"/>
    <property type="project" value="InterPro"/>
</dbReference>
<reference evidence="2 3" key="1">
    <citation type="submission" date="2024-04" db="EMBL/GenBank/DDBJ databases">
        <authorList>
            <consortium name="Genoscope - CEA"/>
            <person name="William W."/>
        </authorList>
    </citation>
    <scope>NUCLEOTIDE SEQUENCE [LARGE SCALE GENOMIC DNA]</scope>
</reference>
<dbReference type="GO" id="GO:0010181">
    <property type="term" value="F:FMN binding"/>
    <property type="evidence" value="ECO:0007669"/>
    <property type="project" value="TreeGrafter"/>
</dbReference>
<dbReference type="InterPro" id="IPR050712">
    <property type="entry name" value="NAD(P)H-dep_reductase"/>
</dbReference>
<comment type="caution">
    <text evidence="2">The sequence shown here is derived from an EMBL/GenBank/DDBJ whole genome shotgun (WGS) entry which is preliminary data.</text>
</comment>
<protein>
    <recommendedName>
        <fullName evidence="1">NADPH-dependent FMN reductase-like domain-containing protein</fullName>
    </recommendedName>
</protein>
<dbReference type="SUPFAM" id="SSF52218">
    <property type="entry name" value="Flavoproteins"/>
    <property type="match status" value="1"/>
</dbReference>
<dbReference type="FunFam" id="3.40.50.360:FF:000078">
    <property type="entry name" value="Chromate reductase"/>
    <property type="match status" value="1"/>
</dbReference>
<dbReference type="EMBL" id="CAXITT010000374">
    <property type="protein sequence ID" value="CAL1540168.1"/>
    <property type="molecule type" value="Genomic_DNA"/>
</dbReference>
<dbReference type="Pfam" id="PF03358">
    <property type="entry name" value="FMN_red"/>
    <property type="match status" value="1"/>
</dbReference>
<sequence length="211" mass="23474">MYRRFTEQEMAGKTAASKLKVIVFLGSTREGRVGLRVAKFITGQLEAKNYEVELFDPVVLKFPLLEKALHFYQDRKTAPKLLLDCEEKIKAADAFVVVSAEYNHSIPPALSNMLDHFPGSIFAYKPSAIVTYSPGPYGGMRAAMQLRAFLSELGALSVSNIFGIPEVHKALDENGKPLNDFMVKGATTLLTQLDWMAWAMKNHRDAHGVPK</sequence>
<accession>A0AAV2I110</accession>
<dbReference type="InterPro" id="IPR029039">
    <property type="entry name" value="Flavoprotein-like_sf"/>
</dbReference>
<dbReference type="AlphaFoldDB" id="A0AAV2I110"/>
<proteinExistence type="predicted"/>
<keyword evidence="3" id="KW-1185">Reference proteome</keyword>